<dbReference type="Pfam" id="PF00881">
    <property type="entry name" value="Nitroreductase"/>
    <property type="match status" value="1"/>
</dbReference>
<dbReference type="InterPro" id="IPR029479">
    <property type="entry name" value="Nitroreductase"/>
</dbReference>
<dbReference type="Gene3D" id="3.40.109.10">
    <property type="entry name" value="NADH Oxidase"/>
    <property type="match status" value="1"/>
</dbReference>
<keyword evidence="6" id="KW-1185">Reference proteome</keyword>
<evidence type="ECO:0000313" key="5">
    <source>
        <dbReference type="EMBL" id="WAX55253.1"/>
    </source>
</evidence>
<dbReference type="InterPro" id="IPR000415">
    <property type="entry name" value="Nitroreductase-like"/>
</dbReference>
<feature type="domain" description="Nitroreductase" evidence="4">
    <location>
        <begin position="7"/>
        <end position="171"/>
    </location>
</feature>
<name>A0ABY7JRS4_9ACTN</name>
<keyword evidence="2" id="KW-0288">FMN</keyword>
<dbReference type="SUPFAM" id="SSF55469">
    <property type="entry name" value="FMN-dependent nitroreductase-like"/>
    <property type="match status" value="1"/>
</dbReference>
<evidence type="ECO:0000259" key="4">
    <source>
        <dbReference type="Pfam" id="PF00881"/>
    </source>
</evidence>
<sequence length="200" mass="22057">MELSEAVRNRRMVRSYDPDRPVSREVLDGLLRLAIRAPSAGHTQGWQFLVLDDITSRSAFWTATSGGEADAWLTRMQTAPALIVCFSDKDAYLDRYAEPDKGWTDRDEARWPVPYWHIDTGMAAMILLLAAQEAGLGACFFGVPGERWPQLRAAFAVPDRLAAVGVVSLGYPAADVRSPSLRRGRRPLDDVVSYGSFAAG</sequence>
<proteinExistence type="predicted"/>
<accession>A0ABY7JRS4</accession>
<reference evidence="5" key="1">
    <citation type="submission" date="2022-05" db="EMBL/GenBank/DDBJ databases">
        <title>Jatrophihabitans sp. SB3-54 whole genome sequence.</title>
        <authorList>
            <person name="Suh M.K."/>
            <person name="Eom M.K."/>
            <person name="Kim J.S."/>
            <person name="Kim H.S."/>
            <person name="Do H.E."/>
            <person name="Shin Y.K."/>
            <person name="Lee J.-S."/>
        </authorList>
    </citation>
    <scope>NUCLEOTIDE SEQUENCE</scope>
    <source>
        <strain evidence="5">SB3-54</strain>
    </source>
</reference>
<dbReference type="InterPro" id="IPR050627">
    <property type="entry name" value="Nitroreductase/BluB"/>
</dbReference>
<gene>
    <name evidence="5" type="ORF">M6B22_11885</name>
</gene>
<dbReference type="RefSeq" id="WP_269441757.1">
    <property type="nucleotide sequence ID" value="NZ_CP097463.1"/>
</dbReference>
<protein>
    <submittedName>
        <fullName evidence="5">Nitroreductase family protein</fullName>
    </submittedName>
</protein>
<evidence type="ECO:0000256" key="3">
    <source>
        <dbReference type="ARBA" id="ARBA00023002"/>
    </source>
</evidence>
<keyword evidence="3" id="KW-0560">Oxidoreductase</keyword>
<dbReference type="EMBL" id="CP097463">
    <property type="protein sequence ID" value="WAX55253.1"/>
    <property type="molecule type" value="Genomic_DNA"/>
</dbReference>
<dbReference type="Proteomes" id="UP001164693">
    <property type="component" value="Chromosome"/>
</dbReference>
<evidence type="ECO:0000256" key="1">
    <source>
        <dbReference type="ARBA" id="ARBA00022630"/>
    </source>
</evidence>
<evidence type="ECO:0000256" key="2">
    <source>
        <dbReference type="ARBA" id="ARBA00022643"/>
    </source>
</evidence>
<evidence type="ECO:0000313" key="6">
    <source>
        <dbReference type="Proteomes" id="UP001164693"/>
    </source>
</evidence>
<dbReference type="PANTHER" id="PTHR23026">
    <property type="entry name" value="NADPH NITROREDUCTASE"/>
    <property type="match status" value="1"/>
</dbReference>
<dbReference type="PANTHER" id="PTHR23026:SF90">
    <property type="entry name" value="IODOTYROSINE DEIODINASE 1"/>
    <property type="match status" value="1"/>
</dbReference>
<keyword evidence="1" id="KW-0285">Flavoprotein</keyword>
<organism evidence="5 6">
    <name type="scientific">Jatrophihabitans cynanchi</name>
    <dbReference type="NCBI Taxonomy" id="2944128"/>
    <lineage>
        <taxon>Bacteria</taxon>
        <taxon>Bacillati</taxon>
        <taxon>Actinomycetota</taxon>
        <taxon>Actinomycetes</taxon>
        <taxon>Jatrophihabitantales</taxon>
        <taxon>Jatrophihabitantaceae</taxon>
        <taxon>Jatrophihabitans</taxon>
    </lineage>
</organism>